<feature type="domain" description="ABC transmembrane type-1" evidence="8">
    <location>
        <begin position="77"/>
        <end position="296"/>
    </location>
</feature>
<evidence type="ECO:0000256" key="1">
    <source>
        <dbReference type="ARBA" id="ARBA00004651"/>
    </source>
</evidence>
<dbReference type="GO" id="GO:0005886">
    <property type="term" value="C:plasma membrane"/>
    <property type="evidence" value="ECO:0007669"/>
    <property type="project" value="UniProtKB-SubCell"/>
</dbReference>
<gene>
    <name evidence="9" type="ORF">L0N21_06755</name>
</gene>
<keyword evidence="5 7" id="KW-1133">Transmembrane helix</keyword>
<dbReference type="PROSITE" id="PS50928">
    <property type="entry name" value="ABC_TM1"/>
    <property type="match status" value="1"/>
</dbReference>
<dbReference type="Pfam" id="PF00528">
    <property type="entry name" value="BPD_transp_1"/>
    <property type="match status" value="1"/>
</dbReference>
<feature type="transmembrane region" description="Helical" evidence="7">
    <location>
        <begin position="81"/>
        <end position="105"/>
    </location>
</feature>
<accession>A0AAE3F1Z6</accession>
<evidence type="ECO:0000313" key="9">
    <source>
        <dbReference type="EMBL" id="MCG4765209.1"/>
    </source>
</evidence>
<keyword evidence="4 7" id="KW-0812">Transmembrane</keyword>
<feature type="transmembrane region" description="Helical" evidence="7">
    <location>
        <begin position="117"/>
        <end position="137"/>
    </location>
</feature>
<feature type="transmembrane region" description="Helical" evidence="7">
    <location>
        <begin position="275"/>
        <end position="300"/>
    </location>
</feature>
<evidence type="ECO:0000313" key="10">
    <source>
        <dbReference type="Proteomes" id="UP001199915"/>
    </source>
</evidence>
<dbReference type="PANTHER" id="PTHR43227:SF11">
    <property type="entry name" value="BLL4140 PROTEIN"/>
    <property type="match status" value="1"/>
</dbReference>
<evidence type="ECO:0000256" key="3">
    <source>
        <dbReference type="ARBA" id="ARBA00022475"/>
    </source>
</evidence>
<dbReference type="CDD" id="cd06261">
    <property type="entry name" value="TM_PBP2"/>
    <property type="match status" value="1"/>
</dbReference>
<dbReference type="EMBL" id="JAKNFS010000008">
    <property type="protein sequence ID" value="MCG4765209.1"/>
    <property type="molecule type" value="Genomic_DNA"/>
</dbReference>
<evidence type="ECO:0000256" key="5">
    <source>
        <dbReference type="ARBA" id="ARBA00022989"/>
    </source>
</evidence>
<dbReference type="InterPro" id="IPR035906">
    <property type="entry name" value="MetI-like_sf"/>
</dbReference>
<organism evidence="9 10">
    <name type="scientific">Fusicatenibacter saccharivorans</name>
    <dbReference type="NCBI Taxonomy" id="1150298"/>
    <lineage>
        <taxon>Bacteria</taxon>
        <taxon>Bacillati</taxon>
        <taxon>Bacillota</taxon>
        <taxon>Clostridia</taxon>
        <taxon>Lachnospirales</taxon>
        <taxon>Lachnospiraceae</taxon>
        <taxon>Fusicatenibacter</taxon>
    </lineage>
</organism>
<dbReference type="PANTHER" id="PTHR43227">
    <property type="entry name" value="BLL4140 PROTEIN"/>
    <property type="match status" value="1"/>
</dbReference>
<name>A0AAE3F1Z6_9FIRM</name>
<dbReference type="InterPro" id="IPR050809">
    <property type="entry name" value="UgpAE/MalFG_permease"/>
</dbReference>
<reference evidence="9" key="1">
    <citation type="submission" date="2022-01" db="EMBL/GenBank/DDBJ databases">
        <title>Collection of gut derived symbiotic bacterial strains cultured from healthy donors.</title>
        <authorList>
            <person name="Lin H."/>
            <person name="Kohout C."/>
            <person name="Waligurski E."/>
            <person name="Pamer E.G."/>
        </authorList>
    </citation>
    <scope>NUCLEOTIDE SEQUENCE</scope>
    <source>
        <strain evidence="9">DFI.5.49</strain>
    </source>
</reference>
<comment type="subcellular location">
    <subcellularLocation>
        <location evidence="1 7">Cell membrane</location>
        <topology evidence="1 7">Multi-pass membrane protein</topology>
    </subcellularLocation>
</comment>
<evidence type="ECO:0000256" key="6">
    <source>
        <dbReference type="ARBA" id="ARBA00023136"/>
    </source>
</evidence>
<dbReference type="InterPro" id="IPR000515">
    <property type="entry name" value="MetI-like"/>
</dbReference>
<sequence>MGKHVKSFVTEVKKNRALFVMAMPAFLLVLIMQYLPMSGLVLAFKNYRYDLGVFGSEWNGFANFEYLFSSGTGWLITKNTVVYNLLNLVTSQLIAVLIAIFISEINKKVFKKVTQSIIFLPYFISWVIVGVFVYNIFNYETGILNSVLTFFGAEKVNMYDASKAGIWPWIICLFNSWKWCGYNSVIYIAAITGVDAEIHEAASIDGANIFERIRYITIPCILPTIITMLLLQVGRILRGDFEMFYQIVGNNGQLFNKTDVIDTYVFRSLLQNSNLGMTAAASFYQSVICFATIMIVNAVVKHVEEDLALF</sequence>
<protein>
    <submittedName>
        <fullName evidence="9">ABC transporter permease subunit</fullName>
    </submittedName>
</protein>
<dbReference type="GO" id="GO:0055085">
    <property type="term" value="P:transmembrane transport"/>
    <property type="evidence" value="ECO:0007669"/>
    <property type="project" value="InterPro"/>
</dbReference>
<dbReference type="SUPFAM" id="SSF161098">
    <property type="entry name" value="MetI-like"/>
    <property type="match status" value="1"/>
</dbReference>
<evidence type="ECO:0000256" key="7">
    <source>
        <dbReference type="RuleBase" id="RU363032"/>
    </source>
</evidence>
<dbReference type="Gene3D" id="1.10.3720.10">
    <property type="entry name" value="MetI-like"/>
    <property type="match status" value="1"/>
</dbReference>
<dbReference type="RefSeq" id="WP_173827864.1">
    <property type="nucleotide sequence ID" value="NZ_JAAINI010000002.1"/>
</dbReference>
<dbReference type="AlphaFoldDB" id="A0AAE3F1Z6"/>
<keyword evidence="6 7" id="KW-0472">Membrane</keyword>
<evidence type="ECO:0000259" key="8">
    <source>
        <dbReference type="PROSITE" id="PS50928"/>
    </source>
</evidence>
<dbReference type="Proteomes" id="UP001199915">
    <property type="component" value="Unassembled WGS sequence"/>
</dbReference>
<evidence type="ECO:0000256" key="2">
    <source>
        <dbReference type="ARBA" id="ARBA00022448"/>
    </source>
</evidence>
<proteinExistence type="inferred from homology"/>
<comment type="similarity">
    <text evidence="7">Belongs to the binding-protein-dependent transport system permease family.</text>
</comment>
<feature type="transmembrane region" description="Helical" evidence="7">
    <location>
        <begin position="21"/>
        <end position="44"/>
    </location>
</feature>
<feature type="transmembrane region" description="Helical" evidence="7">
    <location>
        <begin position="213"/>
        <end position="233"/>
    </location>
</feature>
<evidence type="ECO:0000256" key="4">
    <source>
        <dbReference type="ARBA" id="ARBA00022692"/>
    </source>
</evidence>
<keyword evidence="2 7" id="KW-0813">Transport</keyword>
<comment type="caution">
    <text evidence="9">The sequence shown here is derived from an EMBL/GenBank/DDBJ whole genome shotgun (WGS) entry which is preliminary data.</text>
</comment>
<keyword evidence="3" id="KW-1003">Cell membrane</keyword>